<protein>
    <submittedName>
        <fullName evidence="8">Cytochrome p450</fullName>
    </submittedName>
</protein>
<dbReference type="AlphaFoldDB" id="V2W9P6"/>
<name>V2W9P6_MONRO</name>
<evidence type="ECO:0000313" key="8">
    <source>
        <dbReference type="EMBL" id="ESK83523.1"/>
    </source>
</evidence>
<comment type="similarity">
    <text evidence="2 7">Belongs to the cytochrome P450 family.</text>
</comment>
<dbReference type="PRINTS" id="PR00465">
    <property type="entry name" value="EP450IV"/>
</dbReference>
<sequence length="109" mass="12110">MIGRTSQDTYPAPDDFNAARFAKLRDMEGEGVKHQVVTPTLDWVNFGTGKHACPGRFFAVNELKAMLAHVLMKYDVKFKDDAGFPPSMVFAGSISPNQAAKVMFRRRSA</sequence>
<reference evidence="8 9" key="1">
    <citation type="journal article" date="2014" name="BMC Genomics">
        <title>Genome and secretome analysis of the hemibiotrophic fungal pathogen, Moniliophthora roreri, which causes frosty pod rot disease of cacao: mechanisms of the biotrophic and necrotrophic phases.</title>
        <authorList>
            <person name="Meinhardt L.W."/>
            <person name="Costa G.G.L."/>
            <person name="Thomazella D.P.T."/>
            <person name="Teixeira P.J.P.L."/>
            <person name="Carazzolle M.F."/>
            <person name="Schuster S.C."/>
            <person name="Carlson J.E."/>
            <person name="Guiltinan M.J."/>
            <person name="Mieczkowski P."/>
            <person name="Farmer A."/>
            <person name="Ramaraj T."/>
            <person name="Crozier J."/>
            <person name="Davis R.E."/>
            <person name="Shao J."/>
            <person name="Melnick R.L."/>
            <person name="Pereira G.A.G."/>
            <person name="Bailey B.A."/>
        </authorList>
    </citation>
    <scope>NUCLEOTIDE SEQUENCE [LARGE SCALE GENOMIC DNA]</scope>
    <source>
        <strain evidence="8 9">MCA 2997</strain>
    </source>
</reference>
<evidence type="ECO:0000256" key="3">
    <source>
        <dbReference type="ARBA" id="ARBA00022723"/>
    </source>
</evidence>
<evidence type="ECO:0000256" key="5">
    <source>
        <dbReference type="ARBA" id="ARBA00023004"/>
    </source>
</evidence>
<evidence type="ECO:0000256" key="4">
    <source>
        <dbReference type="ARBA" id="ARBA00023002"/>
    </source>
</evidence>
<dbReference type="EMBL" id="AWSO01001525">
    <property type="protein sequence ID" value="ESK83523.1"/>
    <property type="molecule type" value="Genomic_DNA"/>
</dbReference>
<comment type="caution">
    <text evidence="8">The sequence shown here is derived from an EMBL/GenBank/DDBJ whole genome shotgun (WGS) entry which is preliminary data.</text>
</comment>
<proteinExistence type="inferred from homology"/>
<dbReference type="GO" id="GO:0004497">
    <property type="term" value="F:monooxygenase activity"/>
    <property type="evidence" value="ECO:0007669"/>
    <property type="project" value="UniProtKB-KW"/>
</dbReference>
<evidence type="ECO:0000256" key="6">
    <source>
        <dbReference type="PIRSR" id="PIRSR602403-1"/>
    </source>
</evidence>
<dbReference type="PANTHER" id="PTHR46206">
    <property type="entry name" value="CYTOCHROME P450"/>
    <property type="match status" value="1"/>
</dbReference>
<dbReference type="OrthoDB" id="3248974at2759"/>
<evidence type="ECO:0000256" key="1">
    <source>
        <dbReference type="ARBA" id="ARBA00001971"/>
    </source>
</evidence>
<dbReference type="KEGG" id="mrr:Moror_4854"/>
<accession>V2W9P6</accession>
<comment type="cofactor">
    <cofactor evidence="1 6">
        <name>heme</name>
        <dbReference type="ChEBI" id="CHEBI:30413"/>
    </cofactor>
</comment>
<keyword evidence="9" id="KW-1185">Reference proteome</keyword>
<dbReference type="InterPro" id="IPR017972">
    <property type="entry name" value="Cyt_P450_CS"/>
</dbReference>
<dbReference type="Gene3D" id="1.10.630.10">
    <property type="entry name" value="Cytochrome P450"/>
    <property type="match status" value="1"/>
</dbReference>
<dbReference type="GO" id="GO:0020037">
    <property type="term" value="F:heme binding"/>
    <property type="evidence" value="ECO:0007669"/>
    <property type="project" value="InterPro"/>
</dbReference>
<keyword evidence="6 7" id="KW-0349">Heme</keyword>
<dbReference type="HOGENOM" id="CLU_022195_6_1_1"/>
<dbReference type="GO" id="GO:0005506">
    <property type="term" value="F:iron ion binding"/>
    <property type="evidence" value="ECO:0007669"/>
    <property type="project" value="InterPro"/>
</dbReference>
<dbReference type="SUPFAM" id="SSF48264">
    <property type="entry name" value="Cytochrome P450"/>
    <property type="match status" value="1"/>
</dbReference>
<evidence type="ECO:0000313" key="9">
    <source>
        <dbReference type="Proteomes" id="UP000017559"/>
    </source>
</evidence>
<organism evidence="8 9">
    <name type="scientific">Moniliophthora roreri (strain MCA 2997)</name>
    <name type="common">Cocoa frosty pod rot fungus</name>
    <name type="synonym">Crinipellis roreri</name>
    <dbReference type="NCBI Taxonomy" id="1381753"/>
    <lineage>
        <taxon>Eukaryota</taxon>
        <taxon>Fungi</taxon>
        <taxon>Dikarya</taxon>
        <taxon>Basidiomycota</taxon>
        <taxon>Agaricomycotina</taxon>
        <taxon>Agaricomycetes</taxon>
        <taxon>Agaricomycetidae</taxon>
        <taxon>Agaricales</taxon>
        <taxon>Marasmiineae</taxon>
        <taxon>Marasmiaceae</taxon>
        <taxon>Moniliophthora</taxon>
    </lineage>
</organism>
<keyword evidence="3 6" id="KW-0479">Metal-binding</keyword>
<dbReference type="InterPro" id="IPR036396">
    <property type="entry name" value="Cyt_P450_sf"/>
</dbReference>
<evidence type="ECO:0000256" key="2">
    <source>
        <dbReference type="ARBA" id="ARBA00010617"/>
    </source>
</evidence>
<dbReference type="Proteomes" id="UP000017559">
    <property type="component" value="Unassembled WGS sequence"/>
</dbReference>
<dbReference type="PROSITE" id="PS00086">
    <property type="entry name" value="CYTOCHROME_P450"/>
    <property type="match status" value="1"/>
</dbReference>
<dbReference type="STRING" id="1381753.V2W9P6"/>
<keyword evidence="7" id="KW-0503">Monooxygenase</keyword>
<gene>
    <name evidence="8" type="ORF">Moror_4854</name>
</gene>
<dbReference type="InterPro" id="IPR001128">
    <property type="entry name" value="Cyt_P450"/>
</dbReference>
<feature type="binding site" description="axial binding residue" evidence="6">
    <location>
        <position position="53"/>
    </location>
    <ligand>
        <name>heme</name>
        <dbReference type="ChEBI" id="CHEBI:30413"/>
    </ligand>
    <ligandPart>
        <name>Fe</name>
        <dbReference type="ChEBI" id="CHEBI:18248"/>
    </ligandPart>
</feature>
<keyword evidence="4 7" id="KW-0560">Oxidoreductase</keyword>
<evidence type="ECO:0000256" key="7">
    <source>
        <dbReference type="RuleBase" id="RU000461"/>
    </source>
</evidence>
<dbReference type="Pfam" id="PF00067">
    <property type="entry name" value="p450"/>
    <property type="match status" value="1"/>
</dbReference>
<dbReference type="InterPro" id="IPR002403">
    <property type="entry name" value="Cyt_P450_E_grp-IV"/>
</dbReference>
<keyword evidence="5 6" id="KW-0408">Iron</keyword>
<dbReference type="GO" id="GO:0016705">
    <property type="term" value="F:oxidoreductase activity, acting on paired donors, with incorporation or reduction of molecular oxygen"/>
    <property type="evidence" value="ECO:0007669"/>
    <property type="project" value="InterPro"/>
</dbReference>